<sequence length="175" mass="19254">MSCFVGSGLMKLSSSTLTSESTRTCDQNLSRIRTVSVPSNASVMKCGSHSQQESLKLAGVSLLLSFGMMVSNAAPMCAAESAIVKPTCVMGEGLGCDELSEGNPLIMKLQQRSKENKEKTLAELQDKWYQGYKDYFSFGYSKELVKTEGGKWELRDPENAVQKASRIFQEKTQKN</sequence>
<reference evidence="2" key="1">
    <citation type="submission" date="2021-01" db="EMBL/GenBank/DDBJ databases">
        <authorList>
            <person name="Corre E."/>
            <person name="Pelletier E."/>
            <person name="Niang G."/>
            <person name="Scheremetjew M."/>
            <person name="Finn R."/>
            <person name="Kale V."/>
            <person name="Holt S."/>
            <person name="Cochrane G."/>
            <person name="Meng A."/>
            <person name="Brown T."/>
            <person name="Cohen L."/>
        </authorList>
    </citation>
    <scope>NUCLEOTIDE SEQUENCE</scope>
    <source>
        <strain evidence="2">CCMP3278</strain>
    </source>
</reference>
<dbReference type="AlphaFoldDB" id="A0A6T6N814"/>
<dbReference type="EMBL" id="HBFP01010548">
    <property type="protein sequence ID" value="CAD8823180.1"/>
    <property type="molecule type" value="Transcribed_RNA"/>
</dbReference>
<evidence type="ECO:0000313" key="1">
    <source>
        <dbReference type="EMBL" id="CAD8823178.1"/>
    </source>
</evidence>
<organism evidence="2">
    <name type="scientific">Timspurckia oligopyrenoides</name>
    <dbReference type="NCBI Taxonomy" id="708627"/>
    <lineage>
        <taxon>Eukaryota</taxon>
        <taxon>Rhodophyta</taxon>
        <taxon>Bangiophyceae</taxon>
        <taxon>Porphyridiales</taxon>
        <taxon>Porphyridiaceae</taxon>
        <taxon>Timspurckia</taxon>
    </lineage>
</organism>
<evidence type="ECO:0000313" key="2">
    <source>
        <dbReference type="EMBL" id="CAD8823180.1"/>
    </source>
</evidence>
<name>A0A6T6N814_9RHOD</name>
<dbReference type="EMBL" id="HBFP01010546">
    <property type="protein sequence ID" value="CAD8823178.1"/>
    <property type="molecule type" value="Transcribed_RNA"/>
</dbReference>
<proteinExistence type="predicted"/>
<gene>
    <name evidence="1" type="ORF">TOLI1172_LOCUS7574</name>
    <name evidence="2" type="ORF">TOLI1172_LOCUS7576</name>
</gene>
<accession>A0A6T6N814</accession>
<protein>
    <submittedName>
        <fullName evidence="2">Uncharacterized protein</fullName>
    </submittedName>
</protein>